<dbReference type="AlphaFoldDB" id="A0A9P4U1S6"/>
<feature type="domain" description="DUF4470" evidence="1">
    <location>
        <begin position="16"/>
        <end position="108"/>
    </location>
</feature>
<dbReference type="EMBL" id="MU007014">
    <property type="protein sequence ID" value="KAF2434974.1"/>
    <property type="molecule type" value="Genomic_DNA"/>
</dbReference>
<evidence type="ECO:0000313" key="2">
    <source>
        <dbReference type="EMBL" id="KAF2434974.1"/>
    </source>
</evidence>
<reference evidence="2" key="1">
    <citation type="journal article" date="2020" name="Stud. Mycol.">
        <title>101 Dothideomycetes genomes: a test case for predicting lifestyles and emergence of pathogens.</title>
        <authorList>
            <person name="Haridas S."/>
            <person name="Albert R."/>
            <person name="Binder M."/>
            <person name="Bloem J."/>
            <person name="Labutti K."/>
            <person name="Salamov A."/>
            <person name="Andreopoulos B."/>
            <person name="Baker S."/>
            <person name="Barry K."/>
            <person name="Bills G."/>
            <person name="Bluhm B."/>
            <person name="Cannon C."/>
            <person name="Castanera R."/>
            <person name="Culley D."/>
            <person name="Daum C."/>
            <person name="Ezra D."/>
            <person name="Gonzalez J."/>
            <person name="Henrissat B."/>
            <person name="Kuo A."/>
            <person name="Liang C."/>
            <person name="Lipzen A."/>
            <person name="Lutzoni F."/>
            <person name="Magnuson J."/>
            <person name="Mondo S."/>
            <person name="Nolan M."/>
            <person name="Ohm R."/>
            <person name="Pangilinan J."/>
            <person name="Park H.-J."/>
            <person name="Ramirez L."/>
            <person name="Alfaro M."/>
            <person name="Sun H."/>
            <person name="Tritt A."/>
            <person name="Yoshinaga Y."/>
            <person name="Zwiers L.-H."/>
            <person name="Turgeon B."/>
            <person name="Goodwin S."/>
            <person name="Spatafora J."/>
            <person name="Crous P."/>
            <person name="Grigoriev I."/>
        </authorList>
    </citation>
    <scope>NUCLEOTIDE SEQUENCE</scope>
    <source>
        <strain evidence="2">CBS 130266</strain>
    </source>
</reference>
<sequence length="114" mass="12762">MASPTRIERTQFFYAAGNTPAVNLVQHLPPGDDASIPLLGCGDVRNVLFTAYADASPNISKKTGRQLDITCCDQDAEVIARNILLYTLLLDDQAGLQTYRTWEIYYHHLSPRKH</sequence>
<accession>A0A9P4U1S6</accession>
<dbReference type="Proteomes" id="UP000800235">
    <property type="component" value="Unassembled WGS sequence"/>
</dbReference>
<name>A0A9P4U1S6_9PEZI</name>
<evidence type="ECO:0000259" key="1">
    <source>
        <dbReference type="Pfam" id="PF14737"/>
    </source>
</evidence>
<dbReference type="OrthoDB" id="432970at2759"/>
<dbReference type="InterPro" id="IPR027974">
    <property type="entry name" value="DUF4470"/>
</dbReference>
<proteinExistence type="predicted"/>
<evidence type="ECO:0000313" key="3">
    <source>
        <dbReference type="Proteomes" id="UP000800235"/>
    </source>
</evidence>
<comment type="caution">
    <text evidence="2">The sequence shown here is derived from an EMBL/GenBank/DDBJ whole genome shotgun (WGS) entry which is preliminary data.</text>
</comment>
<gene>
    <name evidence="2" type="ORF">EJ08DRAFT_692880</name>
</gene>
<keyword evidence="3" id="KW-1185">Reference proteome</keyword>
<protein>
    <recommendedName>
        <fullName evidence="1">DUF4470 domain-containing protein</fullName>
    </recommendedName>
</protein>
<dbReference type="Pfam" id="PF14737">
    <property type="entry name" value="DUF4470"/>
    <property type="match status" value="1"/>
</dbReference>
<organism evidence="2 3">
    <name type="scientific">Tothia fuscella</name>
    <dbReference type="NCBI Taxonomy" id="1048955"/>
    <lineage>
        <taxon>Eukaryota</taxon>
        <taxon>Fungi</taxon>
        <taxon>Dikarya</taxon>
        <taxon>Ascomycota</taxon>
        <taxon>Pezizomycotina</taxon>
        <taxon>Dothideomycetes</taxon>
        <taxon>Pleosporomycetidae</taxon>
        <taxon>Venturiales</taxon>
        <taxon>Cylindrosympodiaceae</taxon>
        <taxon>Tothia</taxon>
    </lineage>
</organism>